<dbReference type="Gene3D" id="3.30.70.1060">
    <property type="entry name" value="Dimeric alpha+beta barrel"/>
    <property type="match status" value="1"/>
</dbReference>
<evidence type="ECO:0000313" key="3">
    <source>
        <dbReference type="EMBL" id="MEX3749250.1"/>
    </source>
</evidence>
<accession>A0ABV3W805</accession>
<feature type="domain" description="YCII-related" evidence="2">
    <location>
        <begin position="1"/>
        <end position="74"/>
    </location>
</feature>
<keyword evidence="4" id="KW-1185">Reference proteome</keyword>
<evidence type="ECO:0000313" key="4">
    <source>
        <dbReference type="Proteomes" id="UP001558535"/>
    </source>
</evidence>
<gene>
    <name evidence="3" type="ORF">AB3X84_04420</name>
</gene>
<dbReference type="PANTHER" id="PTHR37828">
    <property type="entry name" value="GSR2449 PROTEIN"/>
    <property type="match status" value="1"/>
</dbReference>
<dbReference type="RefSeq" id="WP_368581029.1">
    <property type="nucleotide sequence ID" value="NZ_CP168530.1"/>
</dbReference>
<dbReference type="Pfam" id="PF03795">
    <property type="entry name" value="YCII"/>
    <property type="match status" value="1"/>
</dbReference>
<evidence type="ECO:0000259" key="2">
    <source>
        <dbReference type="Pfam" id="PF03795"/>
    </source>
</evidence>
<sequence length="102" mass="11242">MLFCIKLQYIRTVDEVQVHLDAHKTWLAKYAGIGSILFAGPLHGEKGGFVLAYADQRAEIEKMIAQDPFHVHGLATFDIQCCEPTIRATGFPAQWAAGAVRA</sequence>
<evidence type="ECO:0000256" key="1">
    <source>
        <dbReference type="ARBA" id="ARBA00007689"/>
    </source>
</evidence>
<dbReference type="InterPro" id="IPR011008">
    <property type="entry name" value="Dimeric_a/b-barrel"/>
</dbReference>
<dbReference type="SUPFAM" id="SSF54909">
    <property type="entry name" value="Dimeric alpha+beta barrel"/>
    <property type="match status" value="1"/>
</dbReference>
<reference evidence="3 4" key="1">
    <citation type="submission" date="2024-07" db="EMBL/GenBank/DDBJ databases">
        <title>A survey of Mimosa microsymbionts across Brazilian biomes reveals a high diversity of Paraburkholderia nodulating endemic species, but also that Cupriavidus is common as a symbiont of widespread species.</title>
        <authorList>
            <person name="Rouws L."/>
            <person name="Barauna A."/>
            <person name="Beukes C."/>
            <person name="Rouws J.R.C."/>
            <person name="De Faria S.M."/>
            <person name="Gross E."/>
            <person name="Bueno Dos Reis Junior F."/>
            <person name="Simon M.F."/>
            <person name="Maluk M."/>
            <person name="Odee D.W."/>
            <person name="Kenicer G."/>
            <person name="Young J.P.W."/>
            <person name="Reis V.M."/>
            <person name="Zilli J."/>
            <person name="James E.K."/>
        </authorList>
    </citation>
    <scope>NUCLEOTIDE SEQUENCE [LARGE SCALE GENOMIC DNA]</scope>
    <source>
        <strain evidence="3 4">BR14375</strain>
    </source>
</reference>
<name>A0ABV3W805_9BURK</name>
<comment type="similarity">
    <text evidence="1">Belongs to the YciI family.</text>
</comment>
<dbReference type="PANTHER" id="PTHR37828:SF1">
    <property type="entry name" value="YCII-RELATED DOMAIN-CONTAINING PROTEIN"/>
    <property type="match status" value="1"/>
</dbReference>
<protein>
    <submittedName>
        <fullName evidence="3">YciI family protein</fullName>
    </submittedName>
</protein>
<proteinExistence type="inferred from homology"/>
<dbReference type="InterPro" id="IPR005545">
    <property type="entry name" value="YCII"/>
</dbReference>
<comment type="caution">
    <text evidence="3">The sequence shown here is derived from an EMBL/GenBank/DDBJ whole genome shotgun (WGS) entry which is preliminary data.</text>
</comment>
<organism evidence="3 4">
    <name type="scientific">Paraburkholderia phenoliruptrix</name>
    <dbReference type="NCBI Taxonomy" id="252970"/>
    <lineage>
        <taxon>Bacteria</taxon>
        <taxon>Pseudomonadati</taxon>
        <taxon>Pseudomonadota</taxon>
        <taxon>Betaproteobacteria</taxon>
        <taxon>Burkholderiales</taxon>
        <taxon>Burkholderiaceae</taxon>
        <taxon>Paraburkholderia</taxon>
    </lineage>
</organism>
<dbReference type="EMBL" id="JBFPKE010000001">
    <property type="protein sequence ID" value="MEX3749250.1"/>
    <property type="molecule type" value="Genomic_DNA"/>
</dbReference>
<dbReference type="Proteomes" id="UP001558535">
    <property type="component" value="Unassembled WGS sequence"/>
</dbReference>